<dbReference type="Proteomes" id="UP001627284">
    <property type="component" value="Unassembled WGS sequence"/>
</dbReference>
<proteinExistence type="predicted"/>
<dbReference type="AlphaFoldDB" id="A0ABD2RU67"/>
<reference evidence="2 3" key="1">
    <citation type="submission" date="2024-05" db="EMBL/GenBank/DDBJ databases">
        <title>De novo assembly of an allotetraploid wild potato.</title>
        <authorList>
            <person name="Hosaka A.J."/>
        </authorList>
    </citation>
    <scope>NUCLEOTIDE SEQUENCE [LARGE SCALE GENOMIC DNA]</scope>
    <source>
        <tissue evidence="2">Young leaves</tissue>
    </source>
</reference>
<name>A0ABD2RU67_9SOLN</name>
<feature type="region of interest" description="Disordered" evidence="1">
    <location>
        <begin position="88"/>
        <end position="152"/>
    </location>
</feature>
<sequence length="152" mass="17582">VDNIFGIKKKNFQIDRNSNIFLFKKTFQPPPTIPFLFYHWLPPQLAATSSSTKTTPRSSSFSSFLGEIVTRNDPHYFFFLSPSNSHQTTIIPPEIDQQPAQSRPKNPHYLRSLFPAKRHPPKHPKPPTPTLNNHYQISKHHESPDQLHFLTS</sequence>
<comment type="caution">
    <text evidence="2">The sequence shown here is derived from an EMBL/GenBank/DDBJ whole genome shotgun (WGS) entry which is preliminary data.</text>
</comment>
<protein>
    <submittedName>
        <fullName evidence="2">Uncharacterized protein</fullName>
    </submittedName>
</protein>
<feature type="compositionally biased region" description="Basic residues" evidence="1">
    <location>
        <begin position="116"/>
        <end position="125"/>
    </location>
</feature>
<gene>
    <name evidence="2" type="ORF">AABB24_030919</name>
</gene>
<feature type="non-terminal residue" evidence="2">
    <location>
        <position position="1"/>
    </location>
</feature>
<evidence type="ECO:0000313" key="2">
    <source>
        <dbReference type="EMBL" id="KAL3334416.1"/>
    </source>
</evidence>
<keyword evidence="3" id="KW-1185">Reference proteome</keyword>
<accession>A0ABD2RU67</accession>
<dbReference type="EMBL" id="JBJKTR010000018">
    <property type="protein sequence ID" value="KAL3334416.1"/>
    <property type="molecule type" value="Genomic_DNA"/>
</dbReference>
<organism evidence="2 3">
    <name type="scientific">Solanum stoloniferum</name>
    <dbReference type="NCBI Taxonomy" id="62892"/>
    <lineage>
        <taxon>Eukaryota</taxon>
        <taxon>Viridiplantae</taxon>
        <taxon>Streptophyta</taxon>
        <taxon>Embryophyta</taxon>
        <taxon>Tracheophyta</taxon>
        <taxon>Spermatophyta</taxon>
        <taxon>Magnoliopsida</taxon>
        <taxon>eudicotyledons</taxon>
        <taxon>Gunneridae</taxon>
        <taxon>Pentapetalae</taxon>
        <taxon>asterids</taxon>
        <taxon>lamiids</taxon>
        <taxon>Solanales</taxon>
        <taxon>Solanaceae</taxon>
        <taxon>Solanoideae</taxon>
        <taxon>Solaneae</taxon>
        <taxon>Solanum</taxon>
    </lineage>
</organism>
<evidence type="ECO:0000256" key="1">
    <source>
        <dbReference type="SAM" id="MobiDB-lite"/>
    </source>
</evidence>
<evidence type="ECO:0000313" key="3">
    <source>
        <dbReference type="Proteomes" id="UP001627284"/>
    </source>
</evidence>